<sequence length="191" mass="21012">MDQEERPEPTGAEDPGVSPAAQATGWQPRADYLEALVDMGISSSIAEKALIKTNNHSVDLAVDWVFKHQDDDQDDSEEDDITVLSSNAAAYKMVFVVNTALNMGVGKIAAQVAHGALGLYRELLEQQDQFGEMLLMWEETGGTKIVLRGEGGERELKELRDKALSSHLPSYIVRDAGKTQIAARFNNQYCE</sequence>
<feature type="region of interest" description="Disordered" evidence="4">
    <location>
        <begin position="1"/>
        <end position="24"/>
    </location>
</feature>
<dbReference type="PANTHER" id="PTHR12649:SF29">
    <property type="entry name" value="AMINOACYL-TRNA HYDROLASE"/>
    <property type="match status" value="1"/>
</dbReference>
<gene>
    <name evidence="7" type="primary">LOC106816775</name>
</gene>
<reference evidence="7" key="1">
    <citation type="submission" date="2025-08" db="UniProtKB">
        <authorList>
            <consortium name="RefSeq"/>
        </authorList>
    </citation>
    <scope>IDENTIFICATION</scope>
</reference>
<evidence type="ECO:0000256" key="3">
    <source>
        <dbReference type="ARBA" id="ARBA00048707"/>
    </source>
</evidence>
<evidence type="ECO:0000259" key="5">
    <source>
        <dbReference type="PROSITE" id="PS50030"/>
    </source>
</evidence>
<dbReference type="SUPFAM" id="SSF102462">
    <property type="entry name" value="Peptidyl-tRNA hydrolase II"/>
    <property type="match status" value="1"/>
</dbReference>
<feature type="domain" description="UBA" evidence="5">
    <location>
        <begin position="27"/>
        <end position="68"/>
    </location>
</feature>
<evidence type="ECO:0000256" key="4">
    <source>
        <dbReference type="SAM" id="MobiDB-lite"/>
    </source>
</evidence>
<dbReference type="Gene3D" id="1.10.8.10">
    <property type="entry name" value="DNA helicase RuvA subunit, C-terminal domain"/>
    <property type="match status" value="1"/>
</dbReference>
<dbReference type="RefSeq" id="XP_014676886.1">
    <property type="nucleotide sequence ID" value="XM_014821400.1"/>
</dbReference>
<dbReference type="InterPro" id="IPR009060">
    <property type="entry name" value="UBA-like_sf"/>
</dbReference>
<keyword evidence="6" id="KW-1185">Reference proteome</keyword>
<dbReference type="GO" id="GO:0016787">
    <property type="term" value="F:hydrolase activity"/>
    <property type="evidence" value="ECO:0007669"/>
    <property type="project" value="UniProtKB-KW"/>
</dbReference>
<evidence type="ECO:0000313" key="6">
    <source>
        <dbReference type="Proteomes" id="UP000695022"/>
    </source>
</evidence>
<organism evidence="6 7">
    <name type="scientific">Priapulus caudatus</name>
    <name type="common">Priapulid worm</name>
    <dbReference type="NCBI Taxonomy" id="37621"/>
    <lineage>
        <taxon>Eukaryota</taxon>
        <taxon>Metazoa</taxon>
        <taxon>Ecdysozoa</taxon>
        <taxon>Scalidophora</taxon>
        <taxon>Priapulida</taxon>
        <taxon>Priapulimorpha</taxon>
        <taxon>Priapulimorphida</taxon>
        <taxon>Priapulidae</taxon>
        <taxon>Priapulus</taxon>
    </lineage>
</organism>
<dbReference type="InterPro" id="IPR023476">
    <property type="entry name" value="Pep_tRNA_hydro_II_dom_sf"/>
</dbReference>
<proteinExistence type="predicted"/>
<evidence type="ECO:0000313" key="7">
    <source>
        <dbReference type="RefSeq" id="XP_014676886.1"/>
    </source>
</evidence>
<dbReference type="InterPro" id="IPR015940">
    <property type="entry name" value="UBA"/>
</dbReference>
<dbReference type="GeneID" id="106816775"/>
<dbReference type="SUPFAM" id="SSF46934">
    <property type="entry name" value="UBA-like"/>
    <property type="match status" value="1"/>
</dbReference>
<dbReference type="Pfam" id="PF01981">
    <property type="entry name" value="PTH2"/>
    <property type="match status" value="1"/>
</dbReference>
<dbReference type="InterPro" id="IPR002833">
    <property type="entry name" value="PTH2"/>
</dbReference>
<accession>A0ABM1EXG5</accession>
<name>A0ABM1EXG5_PRICU</name>
<dbReference type="PROSITE" id="PS50030">
    <property type="entry name" value="UBA"/>
    <property type="match status" value="1"/>
</dbReference>
<dbReference type="EC" id="3.1.1.29" evidence="1"/>
<dbReference type="PANTHER" id="PTHR12649">
    <property type="entry name" value="PEPTIDYL-TRNA HYDROLASE 2"/>
    <property type="match status" value="1"/>
</dbReference>
<dbReference type="Proteomes" id="UP000695022">
    <property type="component" value="Unplaced"/>
</dbReference>
<keyword evidence="2 7" id="KW-0378">Hydrolase</keyword>
<dbReference type="Gene3D" id="3.40.1490.10">
    <property type="entry name" value="Bit1"/>
    <property type="match status" value="1"/>
</dbReference>
<protein>
    <recommendedName>
        <fullName evidence="1">peptidyl-tRNA hydrolase</fullName>
        <ecNumber evidence="1">3.1.1.29</ecNumber>
    </recommendedName>
</protein>
<evidence type="ECO:0000256" key="2">
    <source>
        <dbReference type="ARBA" id="ARBA00022801"/>
    </source>
</evidence>
<dbReference type="Pfam" id="PF22562">
    <property type="entry name" value="UBA_7"/>
    <property type="match status" value="1"/>
</dbReference>
<comment type="catalytic activity">
    <reaction evidence="3">
        <text>an N-acyl-L-alpha-aminoacyl-tRNA + H2O = an N-acyl-L-amino acid + a tRNA + H(+)</text>
        <dbReference type="Rhea" id="RHEA:54448"/>
        <dbReference type="Rhea" id="RHEA-COMP:10123"/>
        <dbReference type="Rhea" id="RHEA-COMP:13883"/>
        <dbReference type="ChEBI" id="CHEBI:15377"/>
        <dbReference type="ChEBI" id="CHEBI:15378"/>
        <dbReference type="ChEBI" id="CHEBI:59874"/>
        <dbReference type="ChEBI" id="CHEBI:78442"/>
        <dbReference type="ChEBI" id="CHEBI:138191"/>
        <dbReference type="EC" id="3.1.1.29"/>
    </reaction>
</comment>
<evidence type="ECO:0000256" key="1">
    <source>
        <dbReference type="ARBA" id="ARBA00013260"/>
    </source>
</evidence>